<dbReference type="EMBL" id="LGTC01000001">
    <property type="protein sequence ID" value="KNY25870.1"/>
    <property type="molecule type" value="Genomic_DNA"/>
</dbReference>
<evidence type="ECO:0000313" key="1">
    <source>
        <dbReference type="EMBL" id="KNY25870.1"/>
    </source>
</evidence>
<dbReference type="AlphaFoldDB" id="A0A0L6JJF8"/>
<accession>A0A0L6JJF8</accession>
<evidence type="ECO:0000313" key="2">
    <source>
        <dbReference type="Proteomes" id="UP000036923"/>
    </source>
</evidence>
<sequence length="175" mass="19650">MKYIEKECPQCNGELYVQDADGNSSLCDLCNGSGVLGWLFEDKRVSSKLITINVSQKHIDNKTISIFKVSGLWGIGTVGNHCGKVLSETMANELIDNSVRCFILDLSNLDYEWSDSIFGFYNMFIKKNKKYNFSVVANEKDKKALNILNAMSGERIKLTGIFDDFSEALNSLYSL</sequence>
<proteinExistence type="predicted"/>
<comment type="caution">
    <text evidence="1">The sequence shown here is derived from an EMBL/GenBank/DDBJ whole genome shotgun (WGS) entry which is preliminary data.</text>
</comment>
<dbReference type="STRING" id="398512.Bccel_1130"/>
<reference evidence="2" key="1">
    <citation type="submission" date="2015-07" db="EMBL/GenBank/DDBJ databases">
        <title>Near-Complete Genome Sequence of the Cellulolytic Bacterium Bacteroides (Pseudobacteroides) cellulosolvens ATCC 35603.</title>
        <authorList>
            <person name="Dassa B."/>
            <person name="Utturkar S.M."/>
            <person name="Klingeman D.M."/>
            <person name="Hurt R.A."/>
            <person name="Keller M."/>
            <person name="Xu J."/>
            <person name="Reddy Y.H.K."/>
            <person name="Borovok I."/>
            <person name="Grinberg I.R."/>
            <person name="Lamed R."/>
            <person name="Zhivin O."/>
            <person name="Bayer E.A."/>
            <person name="Brown S.D."/>
        </authorList>
    </citation>
    <scope>NUCLEOTIDE SEQUENCE [LARGE SCALE GENOMIC DNA]</scope>
    <source>
        <strain evidence="2">DSM 2933</strain>
    </source>
</reference>
<protein>
    <recommendedName>
        <fullName evidence="3">STAS domain-containing protein</fullName>
    </recommendedName>
</protein>
<gene>
    <name evidence="1" type="ORF">Bccel_1130</name>
</gene>
<name>A0A0L6JJF8_9FIRM</name>
<dbReference type="RefSeq" id="WP_152965931.1">
    <property type="nucleotide sequence ID" value="NZ_JQKC01000013.1"/>
</dbReference>
<dbReference type="OrthoDB" id="1880473at2"/>
<dbReference type="Proteomes" id="UP000036923">
    <property type="component" value="Unassembled WGS sequence"/>
</dbReference>
<evidence type="ECO:0008006" key="3">
    <source>
        <dbReference type="Google" id="ProtNLM"/>
    </source>
</evidence>
<organism evidence="1 2">
    <name type="scientific">Pseudobacteroides cellulosolvens ATCC 35603 = DSM 2933</name>
    <dbReference type="NCBI Taxonomy" id="398512"/>
    <lineage>
        <taxon>Bacteria</taxon>
        <taxon>Bacillati</taxon>
        <taxon>Bacillota</taxon>
        <taxon>Clostridia</taxon>
        <taxon>Eubacteriales</taxon>
        <taxon>Oscillospiraceae</taxon>
        <taxon>Pseudobacteroides</taxon>
    </lineage>
</organism>
<keyword evidence="2" id="KW-1185">Reference proteome</keyword>